<dbReference type="SMART" id="SM01012">
    <property type="entry name" value="ANTAR"/>
    <property type="match status" value="1"/>
</dbReference>
<protein>
    <submittedName>
        <fullName evidence="2">ANTAR domain-containing protein</fullName>
    </submittedName>
</protein>
<accession>A0AAE3EB79</accession>
<gene>
    <name evidence="2" type="ORF">LKD81_10555</name>
</gene>
<evidence type="ECO:0000259" key="1">
    <source>
        <dbReference type="PROSITE" id="PS50921"/>
    </source>
</evidence>
<dbReference type="Proteomes" id="UP001198182">
    <property type="component" value="Unassembled WGS sequence"/>
</dbReference>
<dbReference type="InterPro" id="IPR008327">
    <property type="entry name" value="Sig_transdc_resp-reg_antiterm"/>
</dbReference>
<evidence type="ECO:0000313" key="2">
    <source>
        <dbReference type="EMBL" id="MCC2231432.1"/>
    </source>
</evidence>
<dbReference type="Gene3D" id="1.10.10.10">
    <property type="entry name" value="Winged helix-like DNA-binding domain superfamily/Winged helix DNA-binding domain"/>
    <property type="match status" value="1"/>
</dbReference>
<dbReference type="Pfam" id="PF03861">
    <property type="entry name" value="ANTAR"/>
    <property type="match status" value="1"/>
</dbReference>
<reference evidence="2" key="1">
    <citation type="submission" date="2021-10" db="EMBL/GenBank/DDBJ databases">
        <title>Anaerobic single-cell dispensing facilitates the cultivation of human gut bacteria.</title>
        <authorList>
            <person name="Afrizal A."/>
        </authorList>
    </citation>
    <scope>NUCLEOTIDE SEQUENCE</scope>
    <source>
        <strain evidence="2">CLA-AA-H215</strain>
    </source>
</reference>
<dbReference type="EMBL" id="JAJEQR010000029">
    <property type="protein sequence ID" value="MCC2231432.1"/>
    <property type="molecule type" value="Genomic_DNA"/>
</dbReference>
<dbReference type="AlphaFoldDB" id="A0AAE3EB79"/>
<sequence>MRGEREPIQVAIVSSSEKSAAALNTLLSGHGFGTPTVVRTGGEIRRNLTGFPYDMVIINTPLSDEYGHELAMDLIQGTTAEVLLLVKNDSFGNVYDEVSAYGVLTVPKPIPPQLFDQSICLAVSSRQRRMRVEKENTKLKKKLEELRLVDRAKCMLIAYEGMSETQAHRHIEKQAMDTRSTRKAVAEHILRAYDG</sequence>
<dbReference type="SUPFAM" id="SSF52172">
    <property type="entry name" value="CheY-like"/>
    <property type="match status" value="1"/>
</dbReference>
<dbReference type="RefSeq" id="WP_308453952.1">
    <property type="nucleotide sequence ID" value="NZ_JAJEQR010000029.1"/>
</dbReference>
<dbReference type="PIRSF" id="PIRSF036382">
    <property type="entry name" value="RR_antiterm"/>
    <property type="match status" value="1"/>
</dbReference>
<dbReference type="PROSITE" id="PS50921">
    <property type="entry name" value="ANTAR"/>
    <property type="match status" value="1"/>
</dbReference>
<dbReference type="InterPro" id="IPR005561">
    <property type="entry name" value="ANTAR"/>
</dbReference>
<keyword evidence="3" id="KW-1185">Reference proteome</keyword>
<dbReference type="InterPro" id="IPR011006">
    <property type="entry name" value="CheY-like_superfamily"/>
</dbReference>
<feature type="domain" description="ANTAR" evidence="1">
    <location>
        <begin position="129"/>
        <end position="190"/>
    </location>
</feature>
<name>A0AAE3EB79_9FIRM</name>
<evidence type="ECO:0000313" key="3">
    <source>
        <dbReference type="Proteomes" id="UP001198182"/>
    </source>
</evidence>
<comment type="caution">
    <text evidence="2">The sequence shown here is derived from an EMBL/GenBank/DDBJ whole genome shotgun (WGS) entry which is preliminary data.</text>
</comment>
<dbReference type="GO" id="GO:0003723">
    <property type="term" value="F:RNA binding"/>
    <property type="evidence" value="ECO:0007669"/>
    <property type="project" value="InterPro"/>
</dbReference>
<proteinExistence type="predicted"/>
<dbReference type="InterPro" id="IPR036388">
    <property type="entry name" value="WH-like_DNA-bd_sf"/>
</dbReference>
<organism evidence="2 3">
    <name type="scientific">Hominifimenecus microfluidus</name>
    <dbReference type="NCBI Taxonomy" id="2885348"/>
    <lineage>
        <taxon>Bacteria</taxon>
        <taxon>Bacillati</taxon>
        <taxon>Bacillota</taxon>
        <taxon>Clostridia</taxon>
        <taxon>Lachnospirales</taxon>
        <taxon>Lachnospiraceae</taxon>
        <taxon>Hominifimenecus</taxon>
    </lineage>
</organism>